<feature type="chain" id="PRO_5044862344" description="Crystaline entomocidal protoxin" evidence="7">
    <location>
        <begin position="40"/>
        <end position="559"/>
    </location>
</feature>
<dbReference type="GO" id="GO:0030435">
    <property type="term" value="P:sporulation resulting in formation of a cellular spore"/>
    <property type="evidence" value="ECO:0007669"/>
    <property type="project" value="UniProtKB-KW"/>
</dbReference>
<comment type="similarity">
    <text evidence="1">Belongs to the delta endotoxin family.</text>
</comment>
<dbReference type="PANTHER" id="PTHR37003:SF2">
    <property type="entry name" value="PESTICIDAL CRYSTAL PROTEIN N-TERMINAL DOMAIN-CONTAINING PROTEIN"/>
    <property type="match status" value="1"/>
</dbReference>
<sequence length="559" mass="63395">MKYKNRTRAKCKYKQALLVTVATMTLGVSTLGSNASAFADEKEKNVIQQKSPGTYYEDAQKNLGSLARFDTWAQDLGKTTGAENYKTTLGMAEKLLPTIYNDLNSGNFNNTARSITMLSTALIPYGGAFISPIIGILWPENGPNIKEMLQEMENKLVGIMDEKIEAKDLDDLEAAVKGLMVSLKEFENSLNGNIGGEYYSALADVDSLNRGRITAIQKGFNDLISATSKPKFKITELPLYTIIATAHLNFLNTVEKQGTSPKINYTEAALKDLLQNMKKNHKDYADYIEKTYTEGEARINSKLEDKQKIEQDLAAVNQKLSEMPRKPKNHTHEEENKFIIQKEKLYAQQDSLEKKLSEYNDLMYQKSDFYSKTKGSEAFQIASTGKTIPTPSWVKTEGTWVCEAGFWFYIDAKGQKKSDWFNDKTPDGKDRWYYLSTETPRLDNVRGNAYVGKGTMLTGWFHDTRKDKQIIGVNTKTTYEYWYYLSPEKNLKNSAGELFKQGQMMTKWVEIKDTKTGEPHWYYFNPDDGSMTHDKKAVQIGDKKYDFGSNGVCTTPNGY</sequence>
<evidence type="ECO:0000256" key="1">
    <source>
        <dbReference type="ARBA" id="ARBA00007819"/>
    </source>
</evidence>
<feature type="signal peptide" evidence="7">
    <location>
        <begin position="1"/>
        <end position="39"/>
    </location>
</feature>
<dbReference type="PANTHER" id="PTHR37003">
    <property type="entry name" value="ENDOTOXIN_N DOMAIN-CONTAINING PROTEIN-RELATED"/>
    <property type="match status" value="1"/>
</dbReference>
<gene>
    <name evidence="9" type="ORF">CN461_23545</name>
</gene>
<dbReference type="InterPro" id="IPR036716">
    <property type="entry name" value="Pest_crys_N_sf"/>
</dbReference>
<name>A0ABD6SG56_BACTU</name>
<dbReference type="AlphaFoldDB" id="A0ABD6SG56"/>
<dbReference type="Gene3D" id="2.10.270.10">
    <property type="entry name" value="Cholin Binding"/>
    <property type="match status" value="1"/>
</dbReference>
<dbReference type="Proteomes" id="UP000220502">
    <property type="component" value="Unassembled WGS sequence"/>
</dbReference>
<dbReference type="Gene3D" id="1.20.190.10">
    <property type="entry name" value="Pesticidal crystal protein, N-terminal domain"/>
    <property type="match status" value="1"/>
</dbReference>
<dbReference type="SUPFAM" id="SSF69360">
    <property type="entry name" value="Cell wall binding repeat"/>
    <property type="match status" value="1"/>
</dbReference>
<organism evidence="9 10">
    <name type="scientific">Bacillus thuringiensis</name>
    <dbReference type="NCBI Taxonomy" id="1428"/>
    <lineage>
        <taxon>Bacteria</taxon>
        <taxon>Bacillati</taxon>
        <taxon>Bacillota</taxon>
        <taxon>Bacilli</taxon>
        <taxon>Bacillales</taxon>
        <taxon>Bacillaceae</taxon>
        <taxon>Bacillus</taxon>
        <taxon>Bacillus cereus group</taxon>
    </lineage>
</organism>
<dbReference type="SUPFAM" id="SSF56849">
    <property type="entry name" value="delta-Endotoxin (insectocide), N-terminal domain"/>
    <property type="match status" value="1"/>
</dbReference>
<accession>A0ABD6SG56</accession>
<evidence type="ECO:0000256" key="5">
    <source>
        <dbReference type="ARBA" id="ARBA00029653"/>
    </source>
</evidence>
<keyword evidence="4" id="KW-0843">Virulence</keyword>
<feature type="coiled-coil region" evidence="6">
    <location>
        <begin position="149"/>
        <end position="189"/>
    </location>
</feature>
<keyword evidence="7" id="KW-0732">Signal</keyword>
<evidence type="ECO:0000313" key="9">
    <source>
        <dbReference type="EMBL" id="PEX45794.1"/>
    </source>
</evidence>
<evidence type="ECO:0000313" key="10">
    <source>
        <dbReference type="Proteomes" id="UP000220502"/>
    </source>
</evidence>
<proteinExistence type="inferred from homology"/>
<reference evidence="9 10" key="1">
    <citation type="submission" date="2017-09" db="EMBL/GenBank/DDBJ databases">
        <title>Large-scale bioinformatics analysis of Bacillus genomes uncovers conserved roles of natural products in bacterial physiology.</title>
        <authorList>
            <consortium name="Agbiome Team Llc"/>
            <person name="Bleich R.M."/>
            <person name="Kirk G.J."/>
            <person name="Santa Maria K.C."/>
            <person name="Allen S.E."/>
            <person name="Farag S."/>
            <person name="Shank E.A."/>
            <person name="Bowers A."/>
        </authorList>
    </citation>
    <scope>NUCLEOTIDE SEQUENCE [LARGE SCALE GENOMIC DNA]</scope>
    <source>
        <strain evidence="9 10">AFS007900</strain>
    </source>
</reference>
<evidence type="ECO:0000256" key="2">
    <source>
        <dbReference type="ARBA" id="ARBA00022656"/>
    </source>
</evidence>
<dbReference type="InterPro" id="IPR038979">
    <property type="entry name" value="Pest_crys"/>
</dbReference>
<dbReference type="EMBL" id="NTXF01000037">
    <property type="protein sequence ID" value="PEX45794.1"/>
    <property type="molecule type" value="Genomic_DNA"/>
</dbReference>
<keyword evidence="2" id="KW-0800">Toxin</keyword>
<dbReference type="RefSeq" id="WP_044306759.1">
    <property type="nucleotide sequence ID" value="NZ_NTRM01000005.1"/>
</dbReference>
<feature type="domain" description="Pesticidal crystal protein" evidence="8">
    <location>
        <begin position="118"/>
        <end position="303"/>
    </location>
</feature>
<protein>
    <recommendedName>
        <fullName evidence="5">Crystaline entomocidal protoxin</fullName>
    </recommendedName>
</protein>
<evidence type="ECO:0000256" key="4">
    <source>
        <dbReference type="ARBA" id="ARBA00023026"/>
    </source>
</evidence>
<dbReference type="Pfam" id="PF03945">
    <property type="entry name" value="Endotoxin_N"/>
    <property type="match status" value="1"/>
</dbReference>
<keyword evidence="6" id="KW-0175">Coiled coil</keyword>
<feature type="coiled-coil region" evidence="6">
    <location>
        <begin position="299"/>
        <end position="362"/>
    </location>
</feature>
<dbReference type="GO" id="GO:0090729">
    <property type="term" value="F:toxin activity"/>
    <property type="evidence" value="ECO:0007669"/>
    <property type="project" value="UniProtKB-KW"/>
</dbReference>
<dbReference type="InterPro" id="IPR005639">
    <property type="entry name" value="Pest_crys_dom_I"/>
</dbReference>
<keyword evidence="3" id="KW-0749">Sporulation</keyword>
<evidence type="ECO:0000256" key="3">
    <source>
        <dbReference type="ARBA" id="ARBA00022969"/>
    </source>
</evidence>
<evidence type="ECO:0000259" key="8">
    <source>
        <dbReference type="Pfam" id="PF03945"/>
    </source>
</evidence>
<comment type="caution">
    <text evidence="9">The sequence shown here is derived from an EMBL/GenBank/DDBJ whole genome shotgun (WGS) entry which is preliminary data.</text>
</comment>
<evidence type="ECO:0000256" key="6">
    <source>
        <dbReference type="SAM" id="Coils"/>
    </source>
</evidence>
<evidence type="ECO:0000256" key="7">
    <source>
        <dbReference type="SAM" id="SignalP"/>
    </source>
</evidence>